<dbReference type="EMBL" id="KE375056">
    <property type="protein sequence ID" value="EPQ64565.1"/>
    <property type="molecule type" value="Genomic_DNA"/>
</dbReference>
<dbReference type="OrthoDB" id="3589080at2759"/>
<evidence type="ECO:0000256" key="1">
    <source>
        <dbReference type="SAM" id="MobiDB-lite"/>
    </source>
</evidence>
<evidence type="ECO:0000313" key="4">
    <source>
        <dbReference type="Proteomes" id="UP000053110"/>
    </source>
</evidence>
<sequence>MTSNSNGPAIFFDSHPEEQEGYLKSWLTVIRTNLAIAATGIVERFQQPGELRLKWISHDGNVGFKDYPLREYEQAHKEFYAVLTLPEVRRAMILGFPHQNPYILINGKNPWVERFQREDNQKERLIKEQKARIAVAAVRGREYLDIEGLVRSTEIEEEKRLEKEREIEDKKIEEAIMRRKGPTKQKYADEEEGLLSGQRV</sequence>
<proteinExistence type="predicted"/>
<dbReference type="AlphaFoldDB" id="A0A061HM82"/>
<organism evidence="3">
    <name type="scientific">Blumeria graminis f. sp. tritici 96224</name>
    <dbReference type="NCBI Taxonomy" id="1268274"/>
    <lineage>
        <taxon>Eukaryota</taxon>
        <taxon>Fungi</taxon>
        <taxon>Dikarya</taxon>
        <taxon>Ascomycota</taxon>
        <taxon>Pezizomycotina</taxon>
        <taxon>Leotiomycetes</taxon>
        <taxon>Erysiphales</taxon>
        <taxon>Erysiphaceae</taxon>
        <taxon>Blumeria</taxon>
    </lineage>
</organism>
<protein>
    <submittedName>
        <fullName evidence="3">Bgt-403</fullName>
    </submittedName>
</protein>
<reference evidence="2" key="2">
    <citation type="submission" date="2013-01" db="EMBL/GenBank/DDBJ databases">
        <title>The wheat powdery mildew genome reveals unique evolution of an obligate biotroph.</title>
        <authorList>
            <person name="Oberhaensli S."/>
            <person name="Wicker T."/>
            <person name="Keller B."/>
        </authorList>
    </citation>
    <scope>NUCLEOTIDE SEQUENCE</scope>
    <source>
        <strain evidence="2">96224</strain>
    </source>
</reference>
<feature type="region of interest" description="Disordered" evidence="1">
    <location>
        <begin position="180"/>
        <end position="200"/>
    </location>
</feature>
<accession>A0A061HM82</accession>
<dbReference type="HOGENOM" id="CLU_123422_0_0_1"/>
<dbReference type="EMBL" id="UIGY01000083">
    <property type="protein sequence ID" value="SUZ10512.1"/>
    <property type="molecule type" value="Genomic_DNA"/>
</dbReference>
<reference evidence="3" key="3">
    <citation type="submission" date="2018-07" db="EMBL/GenBank/DDBJ databases">
        <authorList>
            <person name="Quirk P.G."/>
            <person name="Krulwich T.A."/>
        </authorList>
    </citation>
    <scope>NUCLEOTIDE SEQUENCE</scope>
    <source>
        <strain evidence="3">96224</strain>
    </source>
</reference>
<evidence type="ECO:0000313" key="2">
    <source>
        <dbReference type="EMBL" id="EPQ64565.1"/>
    </source>
</evidence>
<name>A0A061HM82_BLUGR</name>
<reference evidence="4" key="1">
    <citation type="journal article" date="2013" name="Nat. Genet.">
        <title>The wheat powdery mildew genome shows the unique evolution of an obligate biotroph.</title>
        <authorList>
            <person name="Wicker T."/>
            <person name="Oberhaensli S."/>
            <person name="Parlange F."/>
            <person name="Buchmann J.P."/>
            <person name="Shatalina M."/>
            <person name="Roffler S."/>
            <person name="Ben-David R."/>
            <person name="Dolezel J."/>
            <person name="Simkova H."/>
            <person name="Schulze-Lefert P."/>
            <person name="Spanu P.D."/>
            <person name="Bruggmann R."/>
            <person name="Amselem J."/>
            <person name="Quesneville H."/>
            <person name="Ver Loren van Themaat E."/>
            <person name="Paape T."/>
            <person name="Shimizu K.K."/>
            <person name="Keller B."/>
        </authorList>
    </citation>
    <scope>NUCLEOTIDE SEQUENCE [LARGE SCALE GENOMIC DNA]</scope>
    <source>
        <strain evidence="4">96224</strain>
    </source>
</reference>
<gene>
    <name evidence="2" type="ORF">BGT96224_403</name>
    <name evidence="3" type="ORF">BGT96224V2_LOCUS3673</name>
</gene>
<dbReference type="Proteomes" id="UP000053110">
    <property type="component" value="Unassembled WGS sequence"/>
</dbReference>
<evidence type="ECO:0000313" key="3">
    <source>
        <dbReference type="EMBL" id="SUZ10512.1"/>
    </source>
</evidence>